<dbReference type="NCBIfam" id="TIGR00040">
    <property type="entry name" value="yfcE"/>
    <property type="match status" value="1"/>
</dbReference>
<sequence>MKIGIISDTHITKHSEDINKIIDKYFKEVDMIIHVGDFNSIDVINNIKKKKKFVGVYGNNDSSSVKQYLNEKEIISVEGYKIGLFHGHGDKKNVIDRAYEKFKDNKVDIIIFGHSHQPIIKTKNKILMLNPGSPRRKFKERWYSYMQLELGKKKIEARIILFN</sequence>
<dbReference type="InterPro" id="IPR024654">
    <property type="entry name" value="Calcineurin-like_PHP_lpxH"/>
</dbReference>
<evidence type="ECO:0000313" key="4">
    <source>
        <dbReference type="EMBL" id="MBC2398305.1"/>
    </source>
</evidence>
<organism evidence="4 5">
    <name type="scientific">Clostridium tetanomorphum</name>
    <dbReference type="NCBI Taxonomy" id="1553"/>
    <lineage>
        <taxon>Bacteria</taxon>
        <taxon>Bacillati</taxon>
        <taxon>Bacillota</taxon>
        <taxon>Clostridia</taxon>
        <taxon>Eubacteriales</taxon>
        <taxon>Clostridiaceae</taxon>
        <taxon>Clostridium</taxon>
    </lineage>
</organism>
<dbReference type="GO" id="GO:0016787">
    <property type="term" value="F:hydrolase activity"/>
    <property type="evidence" value="ECO:0007669"/>
    <property type="project" value="UniProtKB-UniRule"/>
</dbReference>
<reference evidence="4 5" key="1">
    <citation type="submission" date="2020-04" db="EMBL/GenBank/DDBJ databases">
        <title>Genomic insights into acetone-butanol-ethanol (ABE) fermentation by sequencing solventogenic clostridia strains.</title>
        <authorList>
            <person name="Brown S."/>
        </authorList>
    </citation>
    <scope>NUCLEOTIDE SEQUENCE [LARGE SCALE GENOMIC DNA]</scope>
    <source>
        <strain evidence="4 5">DJ011</strain>
    </source>
</reference>
<dbReference type="RefSeq" id="WP_035150728.1">
    <property type="nucleotide sequence ID" value="NZ_JAAZWO010000012.1"/>
</dbReference>
<name>A0A923J229_CLOTT</name>
<dbReference type="Gene3D" id="3.60.21.10">
    <property type="match status" value="1"/>
</dbReference>
<comment type="cofactor">
    <cofactor evidence="2">
        <name>a divalent metal cation</name>
        <dbReference type="ChEBI" id="CHEBI:60240"/>
    </cofactor>
</comment>
<proteinExistence type="inferred from homology"/>
<dbReference type="EMBL" id="JAAZWO010000012">
    <property type="protein sequence ID" value="MBC2398305.1"/>
    <property type="molecule type" value="Genomic_DNA"/>
</dbReference>
<dbReference type="InterPro" id="IPR000979">
    <property type="entry name" value="Phosphodiesterase_MJ0936/Vps29"/>
</dbReference>
<evidence type="ECO:0000259" key="3">
    <source>
        <dbReference type="Pfam" id="PF12850"/>
    </source>
</evidence>
<dbReference type="Proteomes" id="UP000563151">
    <property type="component" value="Unassembled WGS sequence"/>
</dbReference>
<keyword evidence="5" id="KW-1185">Reference proteome</keyword>
<comment type="similarity">
    <text evidence="1 2">Belongs to the metallophosphoesterase superfamily. YfcE family.</text>
</comment>
<dbReference type="AlphaFoldDB" id="A0A923J229"/>
<evidence type="ECO:0000256" key="1">
    <source>
        <dbReference type="ARBA" id="ARBA00008950"/>
    </source>
</evidence>
<protein>
    <recommendedName>
        <fullName evidence="2">Phosphoesterase</fullName>
        <ecNumber evidence="2">3.1.4.-</ecNumber>
    </recommendedName>
</protein>
<dbReference type="EC" id="3.1.4.-" evidence="2"/>
<accession>A0A923J229</accession>
<dbReference type="PANTHER" id="PTHR11124">
    <property type="entry name" value="VACUOLAR SORTING PROTEIN VPS29"/>
    <property type="match status" value="1"/>
</dbReference>
<comment type="caution">
    <text evidence="4">The sequence shown here is derived from an EMBL/GenBank/DDBJ whole genome shotgun (WGS) entry which is preliminary data.</text>
</comment>
<evidence type="ECO:0000256" key="2">
    <source>
        <dbReference type="RuleBase" id="RU362039"/>
    </source>
</evidence>
<feature type="domain" description="Calcineurin-like phosphoesterase" evidence="3">
    <location>
        <begin position="1"/>
        <end position="151"/>
    </location>
</feature>
<gene>
    <name evidence="4" type="ORF">HGG79_11055</name>
</gene>
<evidence type="ECO:0000313" key="5">
    <source>
        <dbReference type="Proteomes" id="UP000563151"/>
    </source>
</evidence>
<keyword evidence="2" id="KW-0479">Metal-binding</keyword>
<dbReference type="InterPro" id="IPR029052">
    <property type="entry name" value="Metallo-depent_PP-like"/>
</dbReference>
<dbReference type="Pfam" id="PF12850">
    <property type="entry name" value="Metallophos_2"/>
    <property type="match status" value="1"/>
</dbReference>
<dbReference type="SUPFAM" id="SSF56300">
    <property type="entry name" value="Metallo-dependent phosphatases"/>
    <property type="match status" value="1"/>
</dbReference>
<dbReference type="GO" id="GO:0046872">
    <property type="term" value="F:metal ion binding"/>
    <property type="evidence" value="ECO:0007669"/>
    <property type="project" value="UniProtKB-KW"/>
</dbReference>